<protein>
    <submittedName>
        <fullName evidence="1">Uncharacterized protein</fullName>
    </submittedName>
</protein>
<gene>
    <name evidence="1" type="ORF">Fmac_010227</name>
</gene>
<organism evidence="1 2">
    <name type="scientific">Flemingia macrophylla</name>
    <dbReference type="NCBI Taxonomy" id="520843"/>
    <lineage>
        <taxon>Eukaryota</taxon>
        <taxon>Viridiplantae</taxon>
        <taxon>Streptophyta</taxon>
        <taxon>Embryophyta</taxon>
        <taxon>Tracheophyta</taxon>
        <taxon>Spermatophyta</taxon>
        <taxon>Magnoliopsida</taxon>
        <taxon>eudicotyledons</taxon>
        <taxon>Gunneridae</taxon>
        <taxon>Pentapetalae</taxon>
        <taxon>rosids</taxon>
        <taxon>fabids</taxon>
        <taxon>Fabales</taxon>
        <taxon>Fabaceae</taxon>
        <taxon>Papilionoideae</taxon>
        <taxon>50 kb inversion clade</taxon>
        <taxon>NPAAA clade</taxon>
        <taxon>indigoferoid/millettioid clade</taxon>
        <taxon>Phaseoleae</taxon>
        <taxon>Flemingia</taxon>
    </lineage>
</organism>
<accession>A0ABD1N3C2</accession>
<keyword evidence="2" id="KW-1185">Reference proteome</keyword>
<reference evidence="1 2" key="1">
    <citation type="submission" date="2024-08" db="EMBL/GenBank/DDBJ databases">
        <title>Insights into the chromosomal genome structure of Flemingia macrophylla.</title>
        <authorList>
            <person name="Ding Y."/>
            <person name="Zhao Y."/>
            <person name="Bi W."/>
            <person name="Wu M."/>
            <person name="Zhao G."/>
            <person name="Gong Y."/>
            <person name="Li W."/>
            <person name="Zhang P."/>
        </authorList>
    </citation>
    <scope>NUCLEOTIDE SEQUENCE [LARGE SCALE GENOMIC DNA]</scope>
    <source>
        <strain evidence="1">DYQJB</strain>
        <tissue evidence="1">Leaf</tissue>
    </source>
</reference>
<comment type="caution">
    <text evidence="1">The sequence shown here is derived from an EMBL/GenBank/DDBJ whole genome shotgun (WGS) entry which is preliminary data.</text>
</comment>
<dbReference type="Proteomes" id="UP001603857">
    <property type="component" value="Unassembled WGS sequence"/>
</dbReference>
<sequence>MRSSCSSVSILGWFFSGIDGKTLLMGLSATTSVAVAEQRDGEEMKLSERF</sequence>
<dbReference type="AlphaFoldDB" id="A0ABD1N3C2"/>
<dbReference type="EMBL" id="JBGMDY010000003">
    <property type="protein sequence ID" value="KAL2342287.1"/>
    <property type="molecule type" value="Genomic_DNA"/>
</dbReference>
<evidence type="ECO:0000313" key="2">
    <source>
        <dbReference type="Proteomes" id="UP001603857"/>
    </source>
</evidence>
<proteinExistence type="predicted"/>
<evidence type="ECO:0000313" key="1">
    <source>
        <dbReference type="EMBL" id="KAL2342287.1"/>
    </source>
</evidence>
<name>A0ABD1N3C2_9FABA</name>